<evidence type="ECO:0000313" key="1">
    <source>
        <dbReference type="EMBL" id="MCO6025968.1"/>
    </source>
</evidence>
<dbReference type="RefSeq" id="WP_252761325.1">
    <property type="nucleotide sequence ID" value="NZ_JAMXLY010000034.1"/>
</dbReference>
<organism evidence="1 2">
    <name type="scientific">Segatella cerevisiae</name>
    <dbReference type="NCBI Taxonomy" id="2053716"/>
    <lineage>
        <taxon>Bacteria</taxon>
        <taxon>Pseudomonadati</taxon>
        <taxon>Bacteroidota</taxon>
        <taxon>Bacteroidia</taxon>
        <taxon>Bacteroidales</taxon>
        <taxon>Prevotellaceae</taxon>
        <taxon>Segatella</taxon>
    </lineage>
</organism>
<sequence length="200" mass="23443">MEKGYHWDPLDENIFFAFVLVDFSNHTSDKAIKDFLFLAKVFKGIHPVLIDVPLGKSILLLTKENFDSCLVIRQRNKESIVLQFFKLFFDGIVRHGKVNLDDEDFYEFLKGTNFLSIHTYPFRDMLNEVSDEVGLLDLSYQGGNSFYFQTICHGDIYLHQELGILQRFIENGNQKSELRWGFNYKSDERYLCIMGVTNRI</sequence>
<accession>A0ABT1C0H3</accession>
<proteinExistence type="predicted"/>
<name>A0ABT1C0H3_9BACT</name>
<evidence type="ECO:0000313" key="2">
    <source>
        <dbReference type="Proteomes" id="UP001204015"/>
    </source>
</evidence>
<reference evidence="1 2" key="1">
    <citation type="submission" date="2022-06" db="EMBL/GenBank/DDBJ databases">
        <title>A taxonomic note on the genus Prevotella: Description of four novel genera and emended description of the genera Hallella and Xylanibacter.</title>
        <authorList>
            <person name="Hitch T.C.A."/>
        </authorList>
    </citation>
    <scope>NUCLEOTIDE SEQUENCE [LARGE SCALE GENOMIC DNA]</scope>
    <source>
        <strain evidence="1 2">DSM 100619</strain>
    </source>
</reference>
<comment type="caution">
    <text evidence="1">The sequence shown here is derived from an EMBL/GenBank/DDBJ whole genome shotgun (WGS) entry which is preliminary data.</text>
</comment>
<keyword evidence="2" id="KW-1185">Reference proteome</keyword>
<gene>
    <name evidence="1" type="ORF">NG821_08980</name>
</gene>
<protein>
    <submittedName>
        <fullName evidence="1">Uncharacterized protein</fullName>
    </submittedName>
</protein>
<dbReference type="Proteomes" id="UP001204015">
    <property type="component" value="Unassembled WGS sequence"/>
</dbReference>
<dbReference type="EMBL" id="JAMXLY010000034">
    <property type="protein sequence ID" value="MCO6025968.1"/>
    <property type="molecule type" value="Genomic_DNA"/>
</dbReference>